<dbReference type="EMBL" id="JAAOYM010000001">
    <property type="protein sequence ID" value="NIJ13441.1"/>
    <property type="molecule type" value="Genomic_DNA"/>
</dbReference>
<proteinExistence type="predicted"/>
<sequence length="50" mass="5296">MQTWLPLVLFGVAGFLAGGAYSVWKKSRWLSVALGVTALLAAGAAIAWLY</sequence>
<evidence type="ECO:0000256" key="1">
    <source>
        <dbReference type="SAM" id="Phobius"/>
    </source>
</evidence>
<keyword evidence="3" id="KW-1185">Reference proteome</keyword>
<accession>A0A7X5USK1</accession>
<reference evidence="2 3" key="1">
    <citation type="submission" date="2020-03" db="EMBL/GenBank/DDBJ databases">
        <title>Sequencing the genomes of 1000 actinobacteria strains.</title>
        <authorList>
            <person name="Klenk H.-P."/>
        </authorList>
    </citation>
    <scope>NUCLEOTIDE SEQUENCE [LARGE SCALE GENOMIC DNA]</scope>
    <source>
        <strain evidence="2 3">DSM 45685</strain>
    </source>
</reference>
<feature type="transmembrane region" description="Helical" evidence="1">
    <location>
        <begin position="29"/>
        <end position="49"/>
    </location>
</feature>
<dbReference type="AlphaFoldDB" id="A0A7X5USK1"/>
<gene>
    <name evidence="2" type="ORF">FHU38_003785</name>
</gene>
<name>A0A7X5USK1_9PSEU</name>
<comment type="caution">
    <text evidence="2">The sequence shown here is derived from an EMBL/GenBank/DDBJ whole genome shotgun (WGS) entry which is preliminary data.</text>
</comment>
<keyword evidence="1" id="KW-0472">Membrane</keyword>
<keyword evidence="1" id="KW-0812">Transmembrane</keyword>
<evidence type="ECO:0000313" key="2">
    <source>
        <dbReference type="EMBL" id="NIJ13441.1"/>
    </source>
</evidence>
<evidence type="ECO:0000313" key="3">
    <source>
        <dbReference type="Proteomes" id="UP000545493"/>
    </source>
</evidence>
<protein>
    <recommendedName>
        <fullName evidence="4">Amidotransferase</fullName>
    </recommendedName>
</protein>
<organism evidence="2 3">
    <name type="scientific">Saccharomonospora amisosensis</name>
    <dbReference type="NCBI Taxonomy" id="1128677"/>
    <lineage>
        <taxon>Bacteria</taxon>
        <taxon>Bacillati</taxon>
        <taxon>Actinomycetota</taxon>
        <taxon>Actinomycetes</taxon>
        <taxon>Pseudonocardiales</taxon>
        <taxon>Pseudonocardiaceae</taxon>
        <taxon>Saccharomonospora</taxon>
    </lineage>
</organism>
<dbReference type="Proteomes" id="UP000545493">
    <property type="component" value="Unassembled WGS sequence"/>
</dbReference>
<keyword evidence="1" id="KW-1133">Transmembrane helix</keyword>
<evidence type="ECO:0008006" key="4">
    <source>
        <dbReference type="Google" id="ProtNLM"/>
    </source>
</evidence>
<dbReference type="RefSeq" id="WP_167173222.1">
    <property type="nucleotide sequence ID" value="NZ_JAAOYM010000001.1"/>
</dbReference>